<dbReference type="EMBL" id="CP002372">
    <property type="protein sequence ID" value="ADT85071.1"/>
    <property type="molecule type" value="Genomic_DNA"/>
</dbReference>
<dbReference type="Gene3D" id="3.30.460.10">
    <property type="entry name" value="Beta Polymerase, domain 2"/>
    <property type="match status" value="1"/>
</dbReference>
<reference evidence="2 3" key="1">
    <citation type="journal article" date="2011" name="J. Bacteriol.">
        <title>Complete genome sequence of the hyperthermophilic, piezophilic, heterotrophic, and carboxydotrophic archaeon Thermococcus barophilus MP.</title>
        <authorList>
            <person name="Vannier P."/>
            <person name="Marteinsson V.T."/>
            <person name="Fridjonsson O.H."/>
            <person name="Oger P."/>
            <person name="Jebbar M."/>
        </authorList>
    </citation>
    <scope>NUCLEOTIDE SEQUENCE [LARGE SCALE GENOMIC DNA]</scope>
    <source>
        <strain evidence="3">DSM 11836 / MP</strain>
    </source>
</reference>
<dbReference type="Proteomes" id="UP000007478">
    <property type="component" value="Chromosome"/>
</dbReference>
<dbReference type="KEGG" id="tba:TERMP_02097"/>
<dbReference type="InterPro" id="IPR043519">
    <property type="entry name" value="NT_sf"/>
</dbReference>
<name>F0LLX2_THEBM</name>
<sequence>MKPIITDSAKEIICNELKLPFVHSVILIGSRARGDGTAESDYDLYIVVPIILLPLLFPIIKRKEKILKEKLKADVSISPLTYSRMKRGKDTLLFHIKKEGIILCGDDIRKRITIDSPRELPNSELYQYFFDAVFYFVNSLVINHESYDHRTVNRKIAKAILYCADLKLIKKGIYAGSWKIVSELSSDKRVKNAYKIIVRASLGHPLHFDPSLIRNGRDILLEIFLELTKTDYSTKDRTIDGIIEEFESKYLFQRIGVIKRIQIALFLLLMLRNSVSRRVLKMTLFGKPLDRYLHVILLYMVLVLDPEQTTFAYKKLKGILEEFGINTKEVSPIKIWKLAREFVQQYWKIACGKIVI</sequence>
<accession>F0LLX2</accession>
<proteinExistence type="predicted"/>
<dbReference type="AlphaFoldDB" id="F0LLX2"/>
<dbReference type="GO" id="GO:0016779">
    <property type="term" value="F:nucleotidyltransferase activity"/>
    <property type="evidence" value="ECO:0007669"/>
    <property type="project" value="InterPro"/>
</dbReference>
<dbReference type="SUPFAM" id="SSF81301">
    <property type="entry name" value="Nucleotidyltransferase"/>
    <property type="match status" value="1"/>
</dbReference>
<dbReference type="Pfam" id="PF01909">
    <property type="entry name" value="NTP_transf_2"/>
    <property type="match status" value="1"/>
</dbReference>
<dbReference type="CDD" id="cd05403">
    <property type="entry name" value="NT_KNTase_like"/>
    <property type="match status" value="1"/>
</dbReference>
<evidence type="ECO:0000259" key="1">
    <source>
        <dbReference type="Pfam" id="PF01909"/>
    </source>
</evidence>
<organism evidence="2 3">
    <name type="scientific">Thermococcus barophilus (strain DSM 11836 / MP)</name>
    <dbReference type="NCBI Taxonomy" id="391623"/>
    <lineage>
        <taxon>Archaea</taxon>
        <taxon>Methanobacteriati</taxon>
        <taxon>Methanobacteriota</taxon>
        <taxon>Thermococci</taxon>
        <taxon>Thermococcales</taxon>
        <taxon>Thermococcaceae</taxon>
        <taxon>Thermococcus</taxon>
    </lineage>
</organism>
<evidence type="ECO:0000313" key="2">
    <source>
        <dbReference type="EMBL" id="ADT85071.1"/>
    </source>
</evidence>
<evidence type="ECO:0000313" key="3">
    <source>
        <dbReference type="Proteomes" id="UP000007478"/>
    </source>
</evidence>
<dbReference type="GeneID" id="10042412"/>
<dbReference type="InterPro" id="IPR002934">
    <property type="entry name" value="Polymerase_NTP_transf_dom"/>
</dbReference>
<keyword evidence="3" id="KW-1185">Reference proteome</keyword>
<feature type="domain" description="Polymerase nucleotidyl transferase" evidence="1">
    <location>
        <begin position="11"/>
        <end position="69"/>
    </location>
</feature>
<dbReference type="eggNOG" id="arCOG01204">
    <property type="taxonomic scope" value="Archaea"/>
</dbReference>
<dbReference type="HOGENOM" id="CLU_777601_0_0_2"/>
<dbReference type="RefSeq" id="WP_013468367.1">
    <property type="nucleotide sequence ID" value="NC_014804.1"/>
</dbReference>
<gene>
    <name evidence="2" type="ordered locus">TERMP_02097</name>
</gene>
<dbReference type="PATRIC" id="fig|391623.17.peg.2094"/>
<protein>
    <recommendedName>
        <fullName evidence="1">Polymerase nucleotidyl transferase domain-containing protein</fullName>
    </recommendedName>
</protein>